<feature type="transmembrane region" description="Helical" evidence="2">
    <location>
        <begin position="445"/>
        <end position="467"/>
    </location>
</feature>
<dbReference type="EMBL" id="HE576753">
    <property type="protein sequence ID" value="CCC68162.1"/>
    <property type="molecule type" value="Genomic_DNA"/>
</dbReference>
<dbReference type="GO" id="GO:0005935">
    <property type="term" value="C:cellular bud neck"/>
    <property type="evidence" value="ECO:0007669"/>
    <property type="project" value="EnsemblFungi"/>
</dbReference>
<dbReference type="OrthoDB" id="5584247at2759"/>
<dbReference type="FunCoup" id="G0VB39">
    <property type="interactions" value="42"/>
</dbReference>
<dbReference type="PROSITE" id="PS50132">
    <property type="entry name" value="RGS"/>
    <property type="match status" value="1"/>
</dbReference>
<feature type="compositionally biased region" description="Basic and acidic residues" evidence="1">
    <location>
        <begin position="154"/>
        <end position="163"/>
    </location>
</feature>
<feature type="transmembrane region" description="Helical" evidence="2">
    <location>
        <begin position="361"/>
        <end position="384"/>
    </location>
</feature>
<gene>
    <name evidence="4" type="primary">NCAS0B00780</name>
    <name evidence="4" type="ordered locus">NCAS_0B00780</name>
</gene>
<dbReference type="Gene3D" id="1.10.167.10">
    <property type="entry name" value="Regulator of G-protein Signalling 4, domain 2"/>
    <property type="match status" value="1"/>
</dbReference>
<dbReference type="PANTHER" id="PTHR13155">
    <property type="entry name" value="A-KINASE ANCHOR PROTEINS"/>
    <property type="match status" value="1"/>
</dbReference>
<proteinExistence type="predicted"/>
<dbReference type="InterPro" id="IPR016137">
    <property type="entry name" value="RGS"/>
</dbReference>
<dbReference type="InParanoid" id="G0VB39"/>
<dbReference type="GO" id="GO:0007121">
    <property type="term" value="P:bipolar cellular bud site selection"/>
    <property type="evidence" value="ECO:0007669"/>
    <property type="project" value="EnsemblFungi"/>
</dbReference>
<keyword evidence="2" id="KW-0472">Membrane</keyword>
<reference evidence="4 5" key="1">
    <citation type="journal article" date="2011" name="Proc. Natl. Acad. Sci. U.S.A.">
        <title>Evolutionary erosion of yeast sex chromosomes by mating-type switching accidents.</title>
        <authorList>
            <person name="Gordon J.L."/>
            <person name="Armisen D."/>
            <person name="Proux-Wera E."/>
            <person name="Oheigeartaigh S.S."/>
            <person name="Byrne K.P."/>
            <person name="Wolfe K.H."/>
        </authorList>
    </citation>
    <scope>NUCLEOTIDE SEQUENCE [LARGE SCALE GENOMIC DNA]</scope>
    <source>
        <strain evidence="5">ATCC 76901 / BCRC 22586 / CBS 4309 / NBRC 1992 / NRRL Y-12630</strain>
    </source>
</reference>
<dbReference type="GO" id="GO:0008104">
    <property type="term" value="P:intracellular protein localization"/>
    <property type="evidence" value="ECO:0007669"/>
    <property type="project" value="EnsemblFungi"/>
</dbReference>
<evidence type="ECO:0000259" key="3">
    <source>
        <dbReference type="PROSITE" id="PS50132"/>
    </source>
</evidence>
<keyword evidence="2" id="KW-0812">Transmembrane</keyword>
<dbReference type="Proteomes" id="UP000001640">
    <property type="component" value="Chromosome 2"/>
</dbReference>
<dbReference type="InterPro" id="IPR036305">
    <property type="entry name" value="RGS_sf"/>
</dbReference>
<dbReference type="PANTHER" id="PTHR13155:SF1">
    <property type="entry name" value="A-KINASE ANCHOR PROTEIN 10, MITOCHONDRIAL"/>
    <property type="match status" value="1"/>
</dbReference>
<feature type="domain" description="RGS" evidence="3">
    <location>
        <begin position="186"/>
        <end position="280"/>
    </location>
</feature>
<organism evidence="4 5">
    <name type="scientific">Naumovozyma castellii</name>
    <name type="common">Yeast</name>
    <name type="synonym">Saccharomyces castellii</name>
    <dbReference type="NCBI Taxonomy" id="27288"/>
    <lineage>
        <taxon>Eukaryota</taxon>
        <taxon>Fungi</taxon>
        <taxon>Dikarya</taxon>
        <taxon>Ascomycota</taxon>
        <taxon>Saccharomycotina</taxon>
        <taxon>Saccharomycetes</taxon>
        <taxon>Saccharomycetales</taxon>
        <taxon>Saccharomycetaceae</taxon>
        <taxon>Naumovozyma</taxon>
    </lineage>
</organism>
<evidence type="ECO:0000313" key="5">
    <source>
        <dbReference type="Proteomes" id="UP000001640"/>
    </source>
</evidence>
<feature type="transmembrane region" description="Helical" evidence="2">
    <location>
        <begin position="329"/>
        <end position="349"/>
    </location>
</feature>
<dbReference type="AlphaFoldDB" id="G0VB39"/>
<dbReference type="InterPro" id="IPR044926">
    <property type="entry name" value="RGS_subdomain_2"/>
</dbReference>
<keyword evidence="2" id="KW-1133">Transmembrane helix</keyword>
<dbReference type="RefSeq" id="XP_003674539.1">
    <property type="nucleotide sequence ID" value="XM_003674491.1"/>
</dbReference>
<dbReference type="SMART" id="SM00315">
    <property type="entry name" value="RGS"/>
    <property type="match status" value="1"/>
</dbReference>
<dbReference type="InterPro" id="IPR052246">
    <property type="entry name" value="Cell_Polariz_PKAAnc"/>
</dbReference>
<dbReference type="KEGG" id="ncs:NCAS_0B00780"/>
<evidence type="ECO:0000256" key="2">
    <source>
        <dbReference type="SAM" id="Phobius"/>
    </source>
</evidence>
<dbReference type="OMA" id="WAPIREP"/>
<dbReference type="GeneID" id="96901726"/>
<dbReference type="STRING" id="1064592.G0VB39"/>
<feature type="region of interest" description="Disordered" evidence="1">
    <location>
        <begin position="154"/>
        <end position="179"/>
    </location>
</feature>
<keyword evidence="5" id="KW-1185">Reference proteome</keyword>
<dbReference type="GO" id="GO:0005886">
    <property type="term" value="C:plasma membrane"/>
    <property type="evidence" value="ECO:0007669"/>
    <property type="project" value="TreeGrafter"/>
</dbReference>
<protein>
    <recommendedName>
        <fullName evidence="3">RGS domain-containing protein</fullName>
    </recommendedName>
</protein>
<sequence>MVPNKMEPDFEKIQTERLPTLYEVLVQKTRAPVDLWSFYTFLSQFPYAINYLDFWMDLMTHLRLCKDYVDGIRESLVVNNERQGNSSLLNNEHAQQVEADADDSASVRTSVLLNALLEEGHFDLTNPAGVSQLLQGQVNHSPKLAQLIDDWNRHSQNVDDSNRNRSSNNNSNSNNNNLSSILDDILKRQSQLEEKPKVTTKQLLNSALKICSLYLLSPEQSERYLTNIPDEVRLKAVNLIQRNSRHDPEVFDELKSVSYQFLEIDCFPKFLSTVALHNIHDEISDWRFHAHSTGGNRNKSQASLTEKDLESMRHISKSPFSTYTTLSRIMFGLLWLGVGFWIGYTLIFLKYDRGIRVVTIVPFCIGSYFVVCGLYQVDILYSWFGITQRLLYKDRKVTEDGYDGNVPVDVKESKDKIPFIFGILGGRNRLIEVKHPFIRKFLFQRGLWCCLLVLISTGVFTVVFSCVPGHRV</sequence>
<evidence type="ECO:0000256" key="1">
    <source>
        <dbReference type="SAM" id="MobiDB-lite"/>
    </source>
</evidence>
<name>G0VB39_NAUCA</name>
<dbReference type="GO" id="GO:0005621">
    <property type="term" value="C:cellular bud scar"/>
    <property type="evidence" value="ECO:0007669"/>
    <property type="project" value="EnsemblFungi"/>
</dbReference>
<accession>G0VB39</accession>
<dbReference type="SUPFAM" id="SSF48097">
    <property type="entry name" value="Regulator of G-protein signaling, RGS"/>
    <property type="match status" value="1"/>
</dbReference>
<evidence type="ECO:0000313" key="4">
    <source>
        <dbReference type="EMBL" id="CCC68162.1"/>
    </source>
</evidence>
<feature type="compositionally biased region" description="Low complexity" evidence="1">
    <location>
        <begin position="164"/>
        <end position="179"/>
    </location>
</feature>
<dbReference type="HOGENOM" id="CLU_029881_1_1_1"/>
<dbReference type="GO" id="GO:0007120">
    <property type="term" value="P:axial cellular bud site selection"/>
    <property type="evidence" value="ECO:0007669"/>
    <property type="project" value="EnsemblFungi"/>
</dbReference>
<dbReference type="eggNOG" id="ENOG502QRI8">
    <property type="taxonomic scope" value="Eukaryota"/>
</dbReference>
<reference key="2">
    <citation type="submission" date="2011-08" db="EMBL/GenBank/DDBJ databases">
        <title>Genome sequence of Naumovozyma castellii.</title>
        <authorList>
            <person name="Gordon J.L."/>
            <person name="Armisen D."/>
            <person name="Proux-Wera E."/>
            <person name="OhEigeartaigh S.S."/>
            <person name="Byrne K.P."/>
            <person name="Wolfe K.H."/>
        </authorList>
    </citation>
    <scope>NUCLEOTIDE SEQUENCE</scope>
    <source>
        <strain>Type strain:CBS 4309</strain>
    </source>
</reference>